<dbReference type="PROSITE" id="PS50011">
    <property type="entry name" value="PROTEIN_KINASE_DOM"/>
    <property type="match status" value="1"/>
</dbReference>
<evidence type="ECO:0000256" key="12">
    <source>
        <dbReference type="ARBA" id="ARBA00022840"/>
    </source>
</evidence>
<evidence type="ECO:0000256" key="26">
    <source>
        <dbReference type="SAM" id="MobiDB-lite"/>
    </source>
</evidence>
<dbReference type="InterPro" id="IPR038357">
    <property type="entry name" value="KEN_sf"/>
</dbReference>
<dbReference type="PROSITE" id="PS51392">
    <property type="entry name" value="KEN"/>
    <property type="match status" value="1"/>
</dbReference>
<dbReference type="SUPFAM" id="SSF56112">
    <property type="entry name" value="Protein kinase-like (PK-like)"/>
    <property type="match status" value="1"/>
</dbReference>
<dbReference type="Pfam" id="PF06479">
    <property type="entry name" value="Ribonuc_2-5A"/>
    <property type="match status" value="1"/>
</dbReference>
<keyword evidence="5" id="KW-0808">Transferase</keyword>
<dbReference type="FunFam" id="3.30.200.20:FF:000077">
    <property type="entry name" value="Putative Serine/threonine-protein kinase/endoribonuclease IRE1"/>
    <property type="match status" value="1"/>
</dbReference>
<reference evidence="31 32" key="1">
    <citation type="journal article" date="2020" name="bioRxiv">
        <title>Sequence and annotation of 42 cannabis genomes reveals extensive copy number variation in cannabinoid synthesis and pathogen resistance genes.</title>
        <authorList>
            <person name="Mckernan K.J."/>
            <person name="Helbert Y."/>
            <person name="Kane L.T."/>
            <person name="Ebling H."/>
            <person name="Zhang L."/>
            <person name="Liu B."/>
            <person name="Eaton Z."/>
            <person name="Mclaughlin S."/>
            <person name="Kingan S."/>
            <person name="Baybayan P."/>
            <person name="Concepcion G."/>
            <person name="Jordan M."/>
            <person name="Riva A."/>
            <person name="Barbazuk W."/>
            <person name="Harkins T."/>
        </authorList>
    </citation>
    <scope>NUCLEOTIDE SEQUENCE [LARGE SCALE GENOMIC DNA]</scope>
    <source>
        <strain evidence="32">cv. Jamaican Lion 4</strain>
        <tissue evidence="31">Leaf</tissue>
    </source>
</reference>
<keyword evidence="14 27" id="KW-1133">Transmembrane helix</keyword>
<evidence type="ECO:0000313" key="31">
    <source>
        <dbReference type="EMBL" id="KAF4373777.1"/>
    </source>
</evidence>
<organism evidence="31 32">
    <name type="scientific">Cannabis sativa</name>
    <name type="common">Hemp</name>
    <name type="synonym">Marijuana</name>
    <dbReference type="NCBI Taxonomy" id="3483"/>
    <lineage>
        <taxon>Eukaryota</taxon>
        <taxon>Viridiplantae</taxon>
        <taxon>Streptophyta</taxon>
        <taxon>Embryophyta</taxon>
        <taxon>Tracheophyta</taxon>
        <taxon>Spermatophyta</taxon>
        <taxon>Magnoliopsida</taxon>
        <taxon>eudicotyledons</taxon>
        <taxon>Gunneridae</taxon>
        <taxon>Pentapetalae</taxon>
        <taxon>rosids</taxon>
        <taxon>fabids</taxon>
        <taxon>Rosales</taxon>
        <taxon>Cannabaceae</taxon>
        <taxon>Cannabis</taxon>
    </lineage>
</organism>
<keyword evidence="20" id="KW-0508">mRNA splicing</keyword>
<keyword evidence="3" id="KW-0723">Serine/threonine-protein kinase</keyword>
<keyword evidence="19" id="KW-0325">Glycoprotein</keyword>
<evidence type="ECO:0000256" key="8">
    <source>
        <dbReference type="ARBA" id="ARBA00022741"/>
    </source>
</evidence>
<evidence type="ECO:0000256" key="19">
    <source>
        <dbReference type="ARBA" id="ARBA00023180"/>
    </source>
</evidence>
<evidence type="ECO:0000256" key="6">
    <source>
        <dbReference type="ARBA" id="ARBA00022692"/>
    </source>
</evidence>
<evidence type="ECO:0000259" key="29">
    <source>
        <dbReference type="PROSITE" id="PS50011"/>
    </source>
</evidence>
<keyword evidence="10" id="KW-0378">Hydrolase</keyword>
<dbReference type="Gene3D" id="1.20.1440.180">
    <property type="entry name" value="KEN domain"/>
    <property type="match status" value="1"/>
</dbReference>
<feature type="chain" id="PRO_5029524010" description="non-specific serine/threonine protein kinase" evidence="28">
    <location>
        <begin position="34"/>
        <end position="861"/>
    </location>
</feature>
<evidence type="ECO:0000256" key="18">
    <source>
        <dbReference type="ARBA" id="ARBA00023163"/>
    </source>
</evidence>
<evidence type="ECO:0000256" key="20">
    <source>
        <dbReference type="ARBA" id="ARBA00023187"/>
    </source>
</evidence>
<feature type="compositionally biased region" description="Basic residues" evidence="26">
    <location>
        <begin position="379"/>
        <end position="390"/>
    </location>
</feature>
<dbReference type="InterPro" id="IPR010513">
    <property type="entry name" value="KEN_dom"/>
</dbReference>
<comment type="catalytic activity">
    <reaction evidence="23">
        <text>L-threonyl-[protein] + ATP = O-phospho-L-threonyl-[protein] + ADP + H(+)</text>
        <dbReference type="Rhea" id="RHEA:46608"/>
        <dbReference type="Rhea" id="RHEA-COMP:11060"/>
        <dbReference type="Rhea" id="RHEA-COMP:11605"/>
        <dbReference type="ChEBI" id="CHEBI:15378"/>
        <dbReference type="ChEBI" id="CHEBI:30013"/>
        <dbReference type="ChEBI" id="CHEBI:30616"/>
        <dbReference type="ChEBI" id="CHEBI:61977"/>
        <dbReference type="ChEBI" id="CHEBI:456216"/>
        <dbReference type="EC" id="2.7.11.1"/>
    </reaction>
</comment>
<evidence type="ECO:0000256" key="4">
    <source>
        <dbReference type="ARBA" id="ARBA00022664"/>
    </source>
</evidence>
<keyword evidence="17" id="KW-1015">Disulfide bond</keyword>
<dbReference type="SMART" id="SM00580">
    <property type="entry name" value="PUG"/>
    <property type="match status" value="1"/>
</dbReference>
<dbReference type="GO" id="GO:0006397">
    <property type="term" value="P:mRNA processing"/>
    <property type="evidence" value="ECO:0007669"/>
    <property type="project" value="UniProtKB-KW"/>
</dbReference>
<dbReference type="InterPro" id="IPR008271">
    <property type="entry name" value="Ser/Thr_kinase_AS"/>
</dbReference>
<sequence length="861" mass="97103">MTKKPLPTLSSSSSSFPWLLLLIFLLFSGFATSLNGGQIVSVWQHHHDFNEHELEDEHEHGTALKAALDGKIHLVWKNSNRVIWSFSSGPPIYTSYQAPPSQHATTTVRNQNNFHIECGDDWNLYAHHQTLGIHNLSISIEDFIKGTPYTLEDGAVTVGSKKTTVFEVDLRTGKLIHTYPSSSSSSLSPAAQHHPVKLMRLQIMRTDYTLKSFVPSSHKESWNMTVAEIGAALLCPDVDQPVGESLLTLKVKNSHEIISDIALPLRCQTKVPVFRYKNHVLFEFPSIEMLPGKAVLPEHASRPMLREQTNDDGDYSSLEDEHDSILSKSNLFDWSTALSLALFIGIVVGIVIYHHAPMIIGKVWLFNEQTRNSNSRASPSKRKKSRKSEKGKKELSENGDDSEDVSGLDLNKLFDCGADGRRIGKLIVSNKEIAKGSNGTVVLEGMYEGRSVAVKRLVRAHHDAAVKEIQNLIASDRHPNIVRWYGVECDQDFVYLSLERCTCSLDDLVQIYLNSSQNSASTSDHAMGSITDYNVHLESVKNIMPDVILRKPNGYPSPLSLKLMRDMVSGLVHLHQLGIIHRDLKPQNVLIVNEISLCAKLSDMGISKRLDGNMSSLAPHATGKIAYPSCGSSGWQAPEQLLQEQRQTRAVDLFSLGCVLFFCITGGKHPFGESLKRDMNIVENKMDLILVESMPEAFDLISRLLSANPELRPKASEVLHHPLFWNSEKRLSFLRDTSDRVELEDRKPESALLKELESIAPIALGGKWNVKMDKEFMMNIGQYRRYKFDSIRDLLRVMRNKLNHYRELPKEIQELLGSVPDGYNDYFGSRFPRLLTEVYKVISRNCKEEKCFQQYFETKVE</sequence>
<evidence type="ECO:0000256" key="2">
    <source>
        <dbReference type="ARBA" id="ARBA00012513"/>
    </source>
</evidence>
<keyword evidence="8" id="KW-0547">Nucleotide-binding</keyword>
<evidence type="ECO:0000256" key="21">
    <source>
        <dbReference type="ARBA" id="ARBA00023230"/>
    </source>
</evidence>
<dbReference type="PANTHER" id="PTHR13954:SF6">
    <property type="entry name" value="NON-SPECIFIC SERINE_THREONINE PROTEIN KINASE"/>
    <property type="match status" value="1"/>
</dbReference>
<evidence type="ECO:0000256" key="23">
    <source>
        <dbReference type="ARBA" id="ARBA00047899"/>
    </source>
</evidence>
<dbReference type="InterPro" id="IPR015943">
    <property type="entry name" value="WD40/YVTN_repeat-like_dom_sf"/>
</dbReference>
<evidence type="ECO:0000256" key="11">
    <source>
        <dbReference type="ARBA" id="ARBA00022824"/>
    </source>
</evidence>
<evidence type="ECO:0000256" key="27">
    <source>
        <dbReference type="SAM" id="Phobius"/>
    </source>
</evidence>
<evidence type="ECO:0000256" key="13">
    <source>
        <dbReference type="ARBA" id="ARBA00022859"/>
    </source>
</evidence>
<evidence type="ECO:0000256" key="15">
    <source>
        <dbReference type="ARBA" id="ARBA00023015"/>
    </source>
</evidence>
<dbReference type="PROSITE" id="PS00108">
    <property type="entry name" value="PROTEIN_KINASE_ST"/>
    <property type="match status" value="1"/>
</dbReference>
<dbReference type="Proteomes" id="UP000525078">
    <property type="component" value="Unassembled WGS sequence"/>
</dbReference>
<keyword evidence="15" id="KW-0805">Transcription regulation</keyword>
<dbReference type="GO" id="GO:1990604">
    <property type="term" value="C:IRE1-TRAF2-ASK1 complex"/>
    <property type="evidence" value="ECO:0007669"/>
    <property type="project" value="TreeGrafter"/>
</dbReference>
<dbReference type="GO" id="GO:0004674">
    <property type="term" value="F:protein serine/threonine kinase activity"/>
    <property type="evidence" value="ECO:0007669"/>
    <property type="project" value="UniProtKB-KW"/>
</dbReference>
<dbReference type="InterPro" id="IPR045133">
    <property type="entry name" value="IRE1/2-like"/>
</dbReference>
<comment type="subunit">
    <text evidence="25">Homodimer; disulfide-linked. Dimer formation is driven by hydrophobic interactions within the N-terminal luminal domains and stabilized by disulfide bridges.</text>
</comment>
<dbReference type="EMBL" id="JAATIP010000098">
    <property type="protein sequence ID" value="KAF4373777.1"/>
    <property type="molecule type" value="Genomic_DNA"/>
</dbReference>
<dbReference type="AlphaFoldDB" id="A0A7J6FT64"/>
<dbReference type="GO" id="GO:0042742">
    <property type="term" value="P:defense response to bacterium"/>
    <property type="evidence" value="ECO:0007669"/>
    <property type="project" value="UniProtKB-ARBA"/>
</dbReference>
<protein>
    <recommendedName>
        <fullName evidence="2">non-specific serine/threonine protein kinase</fullName>
        <ecNumber evidence="2">2.7.11.1</ecNumber>
    </recommendedName>
</protein>
<evidence type="ECO:0000256" key="7">
    <source>
        <dbReference type="ARBA" id="ARBA00022729"/>
    </source>
</evidence>
<evidence type="ECO:0000256" key="1">
    <source>
        <dbReference type="ARBA" id="ARBA00004115"/>
    </source>
</evidence>
<keyword evidence="6 27" id="KW-0812">Transmembrane</keyword>
<keyword evidence="11" id="KW-0256">Endoplasmic reticulum</keyword>
<dbReference type="GO" id="GO:0036498">
    <property type="term" value="P:IRE1-mediated unfolded protein response"/>
    <property type="evidence" value="ECO:0007669"/>
    <property type="project" value="TreeGrafter"/>
</dbReference>
<dbReference type="Gene3D" id="3.30.200.20">
    <property type="entry name" value="Phosphorylase Kinase, domain 1"/>
    <property type="match status" value="1"/>
</dbReference>
<dbReference type="GO" id="GO:0005524">
    <property type="term" value="F:ATP binding"/>
    <property type="evidence" value="ECO:0007669"/>
    <property type="project" value="UniProtKB-KW"/>
</dbReference>
<comment type="subcellular location">
    <subcellularLocation>
        <location evidence="1">Endoplasmic reticulum membrane</location>
        <topology evidence="1">Single-pass type I membrane protein</topology>
    </subcellularLocation>
</comment>
<evidence type="ECO:0000256" key="28">
    <source>
        <dbReference type="SAM" id="SignalP"/>
    </source>
</evidence>
<keyword evidence="18" id="KW-0804">Transcription</keyword>
<evidence type="ECO:0000259" key="30">
    <source>
        <dbReference type="PROSITE" id="PS51392"/>
    </source>
</evidence>
<feature type="region of interest" description="Disordered" evidence="26">
    <location>
        <begin position="371"/>
        <end position="404"/>
    </location>
</feature>
<name>A0A7J6FT64_CANSA</name>
<dbReference type="InterPro" id="IPR011009">
    <property type="entry name" value="Kinase-like_dom_sf"/>
</dbReference>
<dbReference type="InterPro" id="IPR000719">
    <property type="entry name" value="Prot_kinase_dom"/>
</dbReference>
<feature type="transmembrane region" description="Helical" evidence="27">
    <location>
        <begin position="334"/>
        <end position="353"/>
    </location>
</feature>
<proteinExistence type="predicted"/>
<keyword evidence="9" id="KW-0418">Kinase</keyword>
<dbReference type="PANTHER" id="PTHR13954">
    <property type="entry name" value="IRE1-RELATED"/>
    <property type="match status" value="1"/>
</dbReference>
<evidence type="ECO:0000256" key="22">
    <source>
        <dbReference type="ARBA" id="ARBA00023268"/>
    </source>
</evidence>
<dbReference type="Pfam" id="PF00069">
    <property type="entry name" value="Pkinase"/>
    <property type="match status" value="1"/>
</dbReference>
<evidence type="ECO:0000256" key="17">
    <source>
        <dbReference type="ARBA" id="ARBA00023157"/>
    </source>
</evidence>
<dbReference type="GO" id="GO:0051082">
    <property type="term" value="F:unfolded protein binding"/>
    <property type="evidence" value="ECO:0007669"/>
    <property type="project" value="TreeGrafter"/>
</dbReference>
<dbReference type="CDD" id="cd10422">
    <property type="entry name" value="RNase_Ire1"/>
    <property type="match status" value="1"/>
</dbReference>
<dbReference type="FunFam" id="1.10.510.10:FF:000463">
    <property type="entry name" value="Serine/threonine-protein kinase/endoribonuclease IRE1a"/>
    <property type="match status" value="1"/>
</dbReference>
<keyword evidence="22" id="KW-0511">Multifunctional enzyme</keyword>
<dbReference type="FunFam" id="1.20.1440.180:FF:000002">
    <property type="entry name" value="Serine/threonine-protein kinase/endoribonuclease IRE1"/>
    <property type="match status" value="1"/>
</dbReference>
<feature type="domain" description="Protein kinase" evidence="29">
    <location>
        <begin position="427"/>
        <end position="724"/>
    </location>
</feature>
<keyword evidence="7 28" id="KW-0732">Signal</keyword>
<evidence type="ECO:0000256" key="16">
    <source>
        <dbReference type="ARBA" id="ARBA00023136"/>
    </source>
</evidence>
<comment type="catalytic activity">
    <reaction evidence="24">
        <text>L-seryl-[protein] + ATP = O-phospho-L-seryl-[protein] + ADP + H(+)</text>
        <dbReference type="Rhea" id="RHEA:17989"/>
        <dbReference type="Rhea" id="RHEA-COMP:9863"/>
        <dbReference type="Rhea" id="RHEA-COMP:11604"/>
        <dbReference type="ChEBI" id="CHEBI:15378"/>
        <dbReference type="ChEBI" id="CHEBI:29999"/>
        <dbReference type="ChEBI" id="CHEBI:30616"/>
        <dbReference type="ChEBI" id="CHEBI:83421"/>
        <dbReference type="ChEBI" id="CHEBI:456216"/>
        <dbReference type="EC" id="2.7.11.1"/>
    </reaction>
</comment>
<dbReference type="GO" id="GO:0016787">
    <property type="term" value="F:hydrolase activity"/>
    <property type="evidence" value="ECO:0007669"/>
    <property type="project" value="UniProtKB-KW"/>
</dbReference>
<feature type="domain" description="KEN" evidence="30">
    <location>
        <begin position="727"/>
        <end position="858"/>
    </location>
</feature>
<evidence type="ECO:0000256" key="9">
    <source>
        <dbReference type="ARBA" id="ARBA00022777"/>
    </source>
</evidence>
<evidence type="ECO:0000256" key="25">
    <source>
        <dbReference type="ARBA" id="ARBA00065357"/>
    </source>
</evidence>
<evidence type="ECO:0000256" key="3">
    <source>
        <dbReference type="ARBA" id="ARBA00022527"/>
    </source>
</evidence>
<comment type="caution">
    <text evidence="31">The sequence shown here is derived from an EMBL/GenBank/DDBJ whole genome shotgun (WGS) entry which is preliminary data.</text>
</comment>
<dbReference type="GO" id="GO:0009751">
    <property type="term" value="P:response to salicylic acid"/>
    <property type="evidence" value="ECO:0007669"/>
    <property type="project" value="UniProtKB-ARBA"/>
</dbReference>
<evidence type="ECO:0000256" key="24">
    <source>
        <dbReference type="ARBA" id="ARBA00048679"/>
    </source>
</evidence>
<dbReference type="GO" id="GO:0002376">
    <property type="term" value="P:immune system process"/>
    <property type="evidence" value="ECO:0007669"/>
    <property type="project" value="UniProtKB-KW"/>
</dbReference>
<evidence type="ECO:0000256" key="14">
    <source>
        <dbReference type="ARBA" id="ARBA00022989"/>
    </source>
</evidence>
<evidence type="ECO:0000313" key="32">
    <source>
        <dbReference type="Proteomes" id="UP000525078"/>
    </source>
</evidence>
<dbReference type="GO" id="GO:0004521">
    <property type="term" value="F:RNA endonuclease activity"/>
    <property type="evidence" value="ECO:0007669"/>
    <property type="project" value="InterPro"/>
</dbReference>
<keyword evidence="13" id="KW-0391">Immunity</keyword>
<dbReference type="EC" id="2.7.11.1" evidence="2"/>
<dbReference type="GO" id="GO:0008380">
    <property type="term" value="P:RNA splicing"/>
    <property type="evidence" value="ECO:0007669"/>
    <property type="project" value="UniProtKB-KW"/>
</dbReference>
<keyword evidence="16 27" id="KW-0472">Membrane</keyword>
<accession>A0A7J6FT64</accession>
<dbReference type="Gene3D" id="1.10.510.10">
    <property type="entry name" value="Transferase(Phosphotransferase) domain 1"/>
    <property type="match status" value="1"/>
</dbReference>
<keyword evidence="4" id="KW-0507">mRNA processing</keyword>
<gene>
    <name evidence="31" type="ORF">F8388_007683</name>
</gene>
<evidence type="ECO:0000256" key="10">
    <source>
        <dbReference type="ARBA" id="ARBA00022801"/>
    </source>
</evidence>
<keyword evidence="12" id="KW-0067">ATP-binding</keyword>
<evidence type="ECO:0000256" key="5">
    <source>
        <dbReference type="ARBA" id="ARBA00022679"/>
    </source>
</evidence>
<keyword evidence="21" id="KW-0834">Unfolded protein response</keyword>
<dbReference type="SMART" id="SM00220">
    <property type="entry name" value="S_TKc"/>
    <property type="match status" value="1"/>
</dbReference>
<dbReference type="Gene3D" id="2.130.10.10">
    <property type="entry name" value="YVTN repeat-like/Quinoprotein amine dehydrogenase"/>
    <property type="match status" value="1"/>
</dbReference>
<feature type="signal peptide" evidence="28">
    <location>
        <begin position="1"/>
        <end position="33"/>
    </location>
</feature>